<evidence type="ECO:0000256" key="5">
    <source>
        <dbReference type="ARBA" id="ARBA00022737"/>
    </source>
</evidence>
<dbReference type="CDD" id="cd03225">
    <property type="entry name" value="ABC_cobalt_CbiO_domain1"/>
    <property type="match status" value="2"/>
</dbReference>
<feature type="domain" description="ABC transporter" evidence="11">
    <location>
        <begin position="4"/>
        <end position="242"/>
    </location>
</feature>
<keyword evidence="3" id="KW-0813">Transport</keyword>
<accession>A0A4P6LU58</accession>
<gene>
    <name evidence="12" type="primary">ykoD_2</name>
    <name evidence="12" type="ORF">PMF13cell1_01397</name>
</gene>
<organism evidence="12 13">
    <name type="scientific">Blautia producta</name>
    <dbReference type="NCBI Taxonomy" id="33035"/>
    <lineage>
        <taxon>Bacteria</taxon>
        <taxon>Bacillati</taxon>
        <taxon>Bacillota</taxon>
        <taxon>Clostridia</taxon>
        <taxon>Lachnospirales</taxon>
        <taxon>Lachnospiraceae</taxon>
        <taxon>Blautia</taxon>
    </lineage>
</organism>
<proteinExistence type="inferred from homology"/>
<evidence type="ECO:0000256" key="2">
    <source>
        <dbReference type="ARBA" id="ARBA00005417"/>
    </source>
</evidence>
<evidence type="ECO:0000256" key="10">
    <source>
        <dbReference type="ARBA" id="ARBA00025157"/>
    </source>
</evidence>
<dbReference type="GO" id="GO:0005524">
    <property type="term" value="F:ATP binding"/>
    <property type="evidence" value="ECO:0007669"/>
    <property type="project" value="UniProtKB-KW"/>
</dbReference>
<dbReference type="PROSITE" id="PS50893">
    <property type="entry name" value="ABC_TRANSPORTER_2"/>
    <property type="match status" value="2"/>
</dbReference>
<protein>
    <submittedName>
        <fullName evidence="12">HMP/thiamine import ATP-binding protein YkoD</fullName>
        <ecNumber evidence="12">3.6.3.-</ecNumber>
    </submittedName>
</protein>
<comment type="function">
    <text evidence="10">Probably part of an ABC transporter complex. Responsible for energy coupling to the transport system.</text>
</comment>
<keyword evidence="8" id="KW-1278">Translocase</keyword>
<evidence type="ECO:0000256" key="3">
    <source>
        <dbReference type="ARBA" id="ARBA00022448"/>
    </source>
</evidence>
<dbReference type="AlphaFoldDB" id="A0A4P6LU58"/>
<keyword evidence="6" id="KW-0547">Nucleotide-binding</keyword>
<evidence type="ECO:0000256" key="6">
    <source>
        <dbReference type="ARBA" id="ARBA00022741"/>
    </source>
</evidence>
<dbReference type="PROSITE" id="PS00211">
    <property type="entry name" value="ABC_TRANSPORTER_1"/>
    <property type="match status" value="2"/>
</dbReference>
<evidence type="ECO:0000259" key="11">
    <source>
        <dbReference type="PROSITE" id="PS50893"/>
    </source>
</evidence>
<comment type="subcellular location">
    <subcellularLocation>
        <location evidence="1">Cell membrane</location>
        <topology evidence="1">Peripheral membrane protein</topology>
    </subcellularLocation>
</comment>
<dbReference type="SMART" id="SM00382">
    <property type="entry name" value="AAA"/>
    <property type="match status" value="2"/>
</dbReference>
<evidence type="ECO:0000256" key="1">
    <source>
        <dbReference type="ARBA" id="ARBA00004202"/>
    </source>
</evidence>
<dbReference type="InterPro" id="IPR003439">
    <property type="entry name" value="ABC_transporter-like_ATP-bd"/>
</dbReference>
<evidence type="ECO:0000313" key="13">
    <source>
        <dbReference type="Proteomes" id="UP000289794"/>
    </source>
</evidence>
<dbReference type="SUPFAM" id="SSF52540">
    <property type="entry name" value="P-loop containing nucleoside triphosphate hydrolases"/>
    <property type="match status" value="2"/>
</dbReference>
<dbReference type="GO" id="GO:0042626">
    <property type="term" value="F:ATPase-coupled transmembrane transporter activity"/>
    <property type="evidence" value="ECO:0007669"/>
    <property type="project" value="TreeGrafter"/>
</dbReference>
<dbReference type="InterPro" id="IPR027417">
    <property type="entry name" value="P-loop_NTPase"/>
</dbReference>
<name>A0A4P6LU58_9FIRM</name>
<dbReference type="Pfam" id="PF00005">
    <property type="entry name" value="ABC_tran"/>
    <property type="match status" value="2"/>
</dbReference>
<reference evidence="12 13" key="1">
    <citation type="submission" date="2019-01" db="EMBL/GenBank/DDBJ databases">
        <title>PMF-metabolizing Aryl O-demethylase.</title>
        <authorList>
            <person name="Kim M."/>
        </authorList>
    </citation>
    <scope>NUCLEOTIDE SEQUENCE [LARGE SCALE GENOMIC DNA]</scope>
    <source>
        <strain evidence="12 13">PMF1</strain>
    </source>
</reference>
<evidence type="ECO:0000256" key="9">
    <source>
        <dbReference type="ARBA" id="ARBA00023136"/>
    </source>
</evidence>
<dbReference type="InterPro" id="IPR003593">
    <property type="entry name" value="AAA+_ATPase"/>
</dbReference>
<dbReference type="PANTHER" id="PTHR43553:SF23">
    <property type="entry name" value="ABC TRANSPORTER ATP-BINDING COMPONENT"/>
    <property type="match status" value="1"/>
</dbReference>
<keyword evidence="9" id="KW-0472">Membrane</keyword>
<dbReference type="Gene3D" id="3.40.50.300">
    <property type="entry name" value="P-loop containing nucleotide triphosphate hydrolases"/>
    <property type="match status" value="2"/>
</dbReference>
<feature type="domain" description="ABC transporter" evidence="11">
    <location>
        <begin position="312"/>
        <end position="554"/>
    </location>
</feature>
<dbReference type="InterPro" id="IPR050095">
    <property type="entry name" value="ECF_ABC_transporter_ATP-bd"/>
</dbReference>
<evidence type="ECO:0000256" key="8">
    <source>
        <dbReference type="ARBA" id="ARBA00022967"/>
    </source>
</evidence>
<dbReference type="EC" id="3.6.3.-" evidence="12"/>
<dbReference type="KEGG" id="bpro:PMF13cell1_01397"/>
<keyword evidence="12" id="KW-0378">Hydrolase</keyword>
<dbReference type="GO" id="GO:0043190">
    <property type="term" value="C:ATP-binding cassette (ABC) transporter complex"/>
    <property type="evidence" value="ECO:0007669"/>
    <property type="project" value="TreeGrafter"/>
</dbReference>
<keyword evidence="7 12" id="KW-0067">ATP-binding</keyword>
<dbReference type="EMBL" id="CP035945">
    <property type="protein sequence ID" value="QBE95871.1"/>
    <property type="molecule type" value="Genomic_DNA"/>
</dbReference>
<comment type="similarity">
    <text evidence="2">Belongs to the ABC transporter superfamily.</text>
</comment>
<evidence type="ECO:0000313" key="12">
    <source>
        <dbReference type="EMBL" id="QBE95871.1"/>
    </source>
</evidence>
<dbReference type="Proteomes" id="UP000289794">
    <property type="component" value="Chromosome"/>
</dbReference>
<dbReference type="InterPro" id="IPR015856">
    <property type="entry name" value="ABC_transpr_CbiO/EcfA_su"/>
</dbReference>
<evidence type="ECO:0000256" key="4">
    <source>
        <dbReference type="ARBA" id="ARBA00022475"/>
    </source>
</evidence>
<keyword evidence="4" id="KW-1003">Cell membrane</keyword>
<dbReference type="InterPro" id="IPR017871">
    <property type="entry name" value="ABC_transporter-like_CS"/>
</dbReference>
<sequence>MNCIEIEKFSFLYPQQTVPALAGVDMTVEEGSFVVLCGKSGCGKSTLLRQMKSVLASHGQKRGYIRYFGTELEKVDERTQSAEIGYVLQNPDNQIVTDKVWHELAFGLESLGYDSATIRLRVAEMASYFGIQAWFLRNVNELSGGQKQLLNLASVMAMHPRLLILDEPTSQLDPIAASDFLETVRKINRDVGTTVILTEHRLEDVIPWADQVYVMDSGRMIADGMPSEIGRKLKELGHDMFLSMPTPMQVYAGVESSQACPLTVRQGRRWLEKELDNVDLKAVEYETDSVKHKTGFVRKKTHVSSGKEIPEIRLRDIWFRYERELPDVVKGLSLDVRKREIFALVGGNGTGKSTTMNLIARIRCPYRGKIWLEGKNIEKYTDNELYHGFLGVMPQNPQSLFVKKTVRDDLYEMIDGKREKKSDAFSIDMSKKDAVAGIVSLTKLEDLLDRHPYDLSGGEQQRLALAKVLLLRPRILLMDEPTKGIDNHYKKELGEILRKLTEHGVTILLISHDVEFCAQYADRVGLFFEGNMVTNKPAKEFFAGNSFYTTAANRMSRQFFPDAVTVEDVVAGVDAYARR</sequence>
<keyword evidence="5" id="KW-0677">Repeat</keyword>
<dbReference type="GO" id="GO:0016887">
    <property type="term" value="F:ATP hydrolysis activity"/>
    <property type="evidence" value="ECO:0007669"/>
    <property type="project" value="InterPro"/>
</dbReference>
<evidence type="ECO:0000256" key="7">
    <source>
        <dbReference type="ARBA" id="ARBA00022840"/>
    </source>
</evidence>
<dbReference type="PANTHER" id="PTHR43553">
    <property type="entry name" value="HEAVY METAL TRANSPORTER"/>
    <property type="match status" value="1"/>
</dbReference>